<evidence type="ECO:0000313" key="4">
    <source>
        <dbReference type="Proteomes" id="UP001519273"/>
    </source>
</evidence>
<dbReference type="RefSeq" id="WP_209846237.1">
    <property type="nucleotide sequence ID" value="NZ_CBCRVE010000002.1"/>
</dbReference>
<evidence type="ECO:0000256" key="1">
    <source>
        <dbReference type="ARBA" id="ARBA00007637"/>
    </source>
</evidence>
<dbReference type="InterPro" id="IPR001509">
    <property type="entry name" value="Epimerase_deHydtase"/>
</dbReference>
<dbReference type="Gene3D" id="3.90.25.10">
    <property type="entry name" value="UDP-galactose 4-epimerase, domain 1"/>
    <property type="match status" value="1"/>
</dbReference>
<accession>A0ABS4H2A8</accession>
<comment type="caution">
    <text evidence="3">The sequence shown here is derived from an EMBL/GenBank/DDBJ whole genome shotgun (WGS) entry which is preliminary data.</text>
</comment>
<gene>
    <name evidence="3" type="ORF">J2Z20_001111</name>
</gene>
<sequence length="307" mass="34097">MKVLVTGGAGFIGSHIVNLLLEQGYETVVCDNFSSGDRKHIPAGVKMYAVDLDSPQLEQIFKIESPNYVIHQAAQVKVALSLNDPFTDAASNIMGTIRLLICCRKFAVKKIIYASSCAVYGEVGDCSILESFPIQPLSFYGLSKYTSEAYIRLFHELFDLSYTILRYSNVYGPRQTSSGEGGVISIFSENLLRGESPSIFGTGEQTRDFIYVKDVAAANVTSLHQGENAVFNISRNEKTSINQLFALMNTITNKSQTPNYLPARNGDIQYSRLDNSRALQLMGWKPIFDLQTGLKDTLTYYQKILSN</sequence>
<dbReference type="SUPFAM" id="SSF51735">
    <property type="entry name" value="NAD(P)-binding Rossmann-fold domains"/>
    <property type="match status" value="1"/>
</dbReference>
<dbReference type="GO" id="GO:0003978">
    <property type="term" value="F:UDP-glucose 4-epimerase activity"/>
    <property type="evidence" value="ECO:0007669"/>
    <property type="project" value="UniProtKB-EC"/>
</dbReference>
<evidence type="ECO:0000313" key="3">
    <source>
        <dbReference type="EMBL" id="MBP1936250.1"/>
    </source>
</evidence>
<evidence type="ECO:0000259" key="2">
    <source>
        <dbReference type="Pfam" id="PF01370"/>
    </source>
</evidence>
<comment type="similarity">
    <text evidence="1">Belongs to the NAD(P)-dependent epimerase/dehydratase family.</text>
</comment>
<feature type="domain" description="NAD-dependent epimerase/dehydratase" evidence="2">
    <location>
        <begin position="3"/>
        <end position="233"/>
    </location>
</feature>
<keyword evidence="3" id="KW-0413">Isomerase</keyword>
<reference evidence="3 4" key="1">
    <citation type="submission" date="2021-03" db="EMBL/GenBank/DDBJ databases">
        <title>Genomic Encyclopedia of Type Strains, Phase IV (KMG-IV): sequencing the most valuable type-strain genomes for metagenomic binning, comparative biology and taxonomic classification.</title>
        <authorList>
            <person name="Goeker M."/>
        </authorList>
    </citation>
    <scope>NUCLEOTIDE SEQUENCE [LARGE SCALE GENOMIC DNA]</scope>
    <source>
        <strain evidence="3 4">DSM 23491</strain>
    </source>
</reference>
<dbReference type="Pfam" id="PF01370">
    <property type="entry name" value="Epimerase"/>
    <property type="match status" value="1"/>
</dbReference>
<organism evidence="3 4">
    <name type="scientific">Paenibacillus sediminis</name>
    <dbReference type="NCBI Taxonomy" id="664909"/>
    <lineage>
        <taxon>Bacteria</taxon>
        <taxon>Bacillati</taxon>
        <taxon>Bacillota</taxon>
        <taxon>Bacilli</taxon>
        <taxon>Bacillales</taxon>
        <taxon>Paenibacillaceae</taxon>
        <taxon>Paenibacillus</taxon>
    </lineage>
</organism>
<name>A0ABS4H2A8_9BACL</name>
<dbReference type="Proteomes" id="UP001519273">
    <property type="component" value="Unassembled WGS sequence"/>
</dbReference>
<dbReference type="Gene3D" id="3.40.50.720">
    <property type="entry name" value="NAD(P)-binding Rossmann-like Domain"/>
    <property type="match status" value="1"/>
</dbReference>
<dbReference type="EC" id="5.1.3.2" evidence="3"/>
<keyword evidence="4" id="KW-1185">Reference proteome</keyword>
<protein>
    <submittedName>
        <fullName evidence="3">UDP-glucose 4-epimerase</fullName>
        <ecNumber evidence="3">5.1.3.2</ecNumber>
    </submittedName>
</protein>
<proteinExistence type="inferred from homology"/>
<dbReference type="PANTHER" id="PTHR43000">
    <property type="entry name" value="DTDP-D-GLUCOSE 4,6-DEHYDRATASE-RELATED"/>
    <property type="match status" value="1"/>
</dbReference>
<dbReference type="InterPro" id="IPR036291">
    <property type="entry name" value="NAD(P)-bd_dom_sf"/>
</dbReference>
<dbReference type="EMBL" id="JAGGKP010000001">
    <property type="protein sequence ID" value="MBP1936250.1"/>
    <property type="molecule type" value="Genomic_DNA"/>
</dbReference>